<comment type="caution">
    <text evidence="20">The sequence shown here is derived from an EMBL/GenBank/DDBJ whole genome shotgun (WGS) entry which is preliminary data.</text>
</comment>
<dbReference type="FunFam" id="3.30.70.380:FF:000001">
    <property type="entry name" value="Phenylalanine--tRNA ligase beta subunit"/>
    <property type="match status" value="1"/>
</dbReference>
<feature type="domain" description="FDX-ACB" evidence="18">
    <location>
        <begin position="738"/>
        <end position="831"/>
    </location>
</feature>
<dbReference type="Pfam" id="PF17759">
    <property type="entry name" value="tRNA_synthFbeta"/>
    <property type="match status" value="1"/>
</dbReference>
<dbReference type="PROSITE" id="PS50886">
    <property type="entry name" value="TRBD"/>
    <property type="match status" value="1"/>
</dbReference>
<dbReference type="Proteomes" id="UP000542813">
    <property type="component" value="Unassembled WGS sequence"/>
</dbReference>
<keyword evidence="10 15" id="KW-0460">Magnesium</keyword>
<dbReference type="GO" id="GO:0004826">
    <property type="term" value="F:phenylalanine-tRNA ligase activity"/>
    <property type="evidence" value="ECO:0007669"/>
    <property type="project" value="UniProtKB-UniRule"/>
</dbReference>
<evidence type="ECO:0000256" key="6">
    <source>
        <dbReference type="ARBA" id="ARBA00022598"/>
    </source>
</evidence>
<evidence type="ECO:0000256" key="8">
    <source>
        <dbReference type="ARBA" id="ARBA00022741"/>
    </source>
</evidence>
<dbReference type="GO" id="GO:0009328">
    <property type="term" value="C:phenylalanine-tRNA ligase complex"/>
    <property type="evidence" value="ECO:0007669"/>
    <property type="project" value="TreeGrafter"/>
</dbReference>
<dbReference type="InterPro" id="IPR041616">
    <property type="entry name" value="PheRS_beta_core"/>
</dbReference>
<dbReference type="GO" id="GO:0005524">
    <property type="term" value="F:ATP binding"/>
    <property type="evidence" value="ECO:0007669"/>
    <property type="project" value="UniProtKB-UniRule"/>
</dbReference>
<comment type="subunit">
    <text evidence="3 15">Tetramer of two alpha and two beta subunits.</text>
</comment>
<evidence type="ECO:0000256" key="16">
    <source>
        <dbReference type="PROSITE-ProRule" id="PRU00209"/>
    </source>
</evidence>
<dbReference type="FunFam" id="2.40.50.140:FF:000045">
    <property type="entry name" value="Phenylalanine--tRNA ligase beta subunit"/>
    <property type="match status" value="1"/>
</dbReference>
<keyword evidence="8 15" id="KW-0547">Nucleotide-binding</keyword>
<name>A0A7W9LPI8_9ACTN</name>
<dbReference type="Pfam" id="PF01588">
    <property type="entry name" value="tRNA_bind"/>
    <property type="match status" value="1"/>
</dbReference>
<evidence type="ECO:0000256" key="14">
    <source>
        <dbReference type="ARBA" id="ARBA00049255"/>
    </source>
</evidence>
<dbReference type="InterPro" id="IPR002547">
    <property type="entry name" value="tRNA-bd_dom"/>
</dbReference>
<dbReference type="FunFam" id="3.30.930.10:FF:000130">
    <property type="entry name" value="Phenylalanine--tRNA ligase beta subunit"/>
    <property type="match status" value="1"/>
</dbReference>
<dbReference type="PANTHER" id="PTHR10947">
    <property type="entry name" value="PHENYLALANYL-TRNA SYNTHETASE BETA CHAIN AND LEUCINE-RICH REPEAT-CONTAINING PROTEIN 47"/>
    <property type="match status" value="1"/>
</dbReference>
<dbReference type="Gene3D" id="3.30.56.10">
    <property type="match status" value="2"/>
</dbReference>
<evidence type="ECO:0000256" key="3">
    <source>
        <dbReference type="ARBA" id="ARBA00011209"/>
    </source>
</evidence>
<dbReference type="GO" id="GO:0006432">
    <property type="term" value="P:phenylalanyl-tRNA aminoacylation"/>
    <property type="evidence" value="ECO:0007669"/>
    <property type="project" value="UniProtKB-UniRule"/>
</dbReference>
<dbReference type="InterPro" id="IPR020825">
    <property type="entry name" value="Phe-tRNA_synthase-like_B3/B4"/>
</dbReference>
<evidence type="ECO:0000313" key="21">
    <source>
        <dbReference type="Proteomes" id="UP000542813"/>
    </source>
</evidence>
<dbReference type="Pfam" id="PF03484">
    <property type="entry name" value="B5"/>
    <property type="match status" value="1"/>
</dbReference>
<keyword evidence="21" id="KW-1185">Reference proteome</keyword>
<dbReference type="SMART" id="SM00873">
    <property type="entry name" value="B3_4"/>
    <property type="match status" value="1"/>
</dbReference>
<evidence type="ECO:0000256" key="5">
    <source>
        <dbReference type="ARBA" id="ARBA00022555"/>
    </source>
</evidence>
<dbReference type="CDD" id="cd02796">
    <property type="entry name" value="tRNA_bind_bactPheRS"/>
    <property type="match status" value="1"/>
</dbReference>
<dbReference type="SUPFAM" id="SSF56037">
    <property type="entry name" value="PheT/TilS domain"/>
    <property type="match status" value="1"/>
</dbReference>
<evidence type="ECO:0000256" key="13">
    <source>
        <dbReference type="ARBA" id="ARBA00023146"/>
    </source>
</evidence>
<dbReference type="SMART" id="SM00874">
    <property type="entry name" value="B5"/>
    <property type="match status" value="1"/>
</dbReference>
<dbReference type="EC" id="6.1.1.20" evidence="15"/>
<dbReference type="InterPro" id="IPR045864">
    <property type="entry name" value="aa-tRNA-synth_II/BPL/LPL"/>
</dbReference>
<dbReference type="PANTHER" id="PTHR10947:SF0">
    <property type="entry name" value="PHENYLALANINE--TRNA LIGASE BETA SUBUNIT"/>
    <property type="match status" value="1"/>
</dbReference>
<dbReference type="Gene3D" id="3.50.40.10">
    <property type="entry name" value="Phenylalanyl-trna Synthetase, Chain B, domain 3"/>
    <property type="match status" value="1"/>
</dbReference>
<evidence type="ECO:0000256" key="7">
    <source>
        <dbReference type="ARBA" id="ARBA00022723"/>
    </source>
</evidence>
<keyword evidence="13 15" id="KW-0030">Aminoacyl-tRNA synthetase</keyword>
<evidence type="ECO:0000259" key="17">
    <source>
        <dbReference type="PROSITE" id="PS50886"/>
    </source>
</evidence>
<evidence type="ECO:0000259" key="18">
    <source>
        <dbReference type="PROSITE" id="PS51447"/>
    </source>
</evidence>
<evidence type="ECO:0000256" key="4">
    <source>
        <dbReference type="ARBA" id="ARBA00022490"/>
    </source>
</evidence>
<dbReference type="NCBIfam" id="TIGR00472">
    <property type="entry name" value="pheT_bact"/>
    <property type="match status" value="1"/>
</dbReference>
<keyword evidence="11 16" id="KW-0694">RNA-binding</keyword>
<dbReference type="InterPro" id="IPR033714">
    <property type="entry name" value="tRNA_bind_bactPheRS"/>
</dbReference>
<dbReference type="Gene3D" id="3.30.70.380">
    <property type="entry name" value="Ferrodoxin-fold anticodon-binding domain"/>
    <property type="match status" value="1"/>
</dbReference>
<feature type="binding site" evidence="15">
    <location>
        <position position="460"/>
    </location>
    <ligand>
        <name>Mg(2+)</name>
        <dbReference type="ChEBI" id="CHEBI:18420"/>
        <note>shared with alpha subunit</note>
    </ligand>
</feature>
<dbReference type="RefSeq" id="WP_184828252.1">
    <property type="nucleotide sequence ID" value="NZ_JACHMM010000001.1"/>
</dbReference>
<evidence type="ECO:0000256" key="1">
    <source>
        <dbReference type="ARBA" id="ARBA00004496"/>
    </source>
</evidence>
<keyword evidence="12 15" id="KW-0648">Protein biosynthesis</keyword>
<gene>
    <name evidence="15" type="primary">pheT</name>
    <name evidence="20" type="ORF">HD601_006033</name>
</gene>
<feature type="binding site" evidence="15">
    <location>
        <position position="466"/>
    </location>
    <ligand>
        <name>Mg(2+)</name>
        <dbReference type="ChEBI" id="CHEBI:18420"/>
        <note>shared with alpha subunit</note>
    </ligand>
</feature>
<evidence type="ECO:0000256" key="10">
    <source>
        <dbReference type="ARBA" id="ARBA00022842"/>
    </source>
</evidence>
<feature type="binding site" evidence="15">
    <location>
        <position position="469"/>
    </location>
    <ligand>
        <name>Mg(2+)</name>
        <dbReference type="ChEBI" id="CHEBI:18420"/>
        <note>shared with alpha subunit</note>
    </ligand>
</feature>
<dbReference type="InterPro" id="IPR005146">
    <property type="entry name" value="B3/B4_tRNA-bd"/>
</dbReference>
<proteinExistence type="inferred from homology"/>
<protein>
    <recommendedName>
        <fullName evidence="15">Phenylalanine--tRNA ligase beta subunit</fullName>
        <ecNumber evidence="15">6.1.1.20</ecNumber>
    </recommendedName>
    <alternativeName>
        <fullName evidence="15">Phenylalanyl-tRNA synthetase beta subunit</fullName>
        <shortName evidence="15">PheRS</shortName>
    </alternativeName>
</protein>
<keyword evidence="9 15" id="KW-0067">ATP-binding</keyword>
<keyword evidence="5 16" id="KW-0820">tRNA-binding</keyword>
<feature type="domain" description="B5" evidence="19">
    <location>
        <begin position="406"/>
        <end position="482"/>
    </location>
</feature>
<evidence type="ECO:0000313" key="20">
    <source>
        <dbReference type="EMBL" id="MBB5791458.1"/>
    </source>
</evidence>
<feature type="domain" description="TRNA-binding" evidence="17">
    <location>
        <begin position="42"/>
        <end position="154"/>
    </location>
</feature>
<dbReference type="SUPFAM" id="SSF55681">
    <property type="entry name" value="Class II aaRS and biotin synthetases"/>
    <property type="match status" value="1"/>
</dbReference>
<evidence type="ECO:0000256" key="2">
    <source>
        <dbReference type="ARBA" id="ARBA00008653"/>
    </source>
</evidence>
<sequence>MRVPLSWLREYAPLPDGVSPRDVATRLIRAGLEVETVDEAGADLVGPLVVGRVLEFADEPQKNGKTIRWCSVDVGEAEPRGIVCGAHNFAAGDLVVVSLPGAVLPGGFAIAARKTYGHTSDGMICSARELGLGDDHAGIIVLQPDEAAPGDDAIELLHLRDDVLDIAVTPDRGYCLSVRGVAREAATAFGVPFTDPGVRAELSTTGDDGYPVVVEDALRCPVFAARTVTGFDPSAPSPRWLQRRVQLAGMRPISLAVDITNYVMLELGQPIHGYDRDALRGPIVVRRAVAGEKLTTLDGAVRALDADDLLITDDSGPIGLAGVMGGGSTELSDATTAVVVEAAHFEPTGIARTARRHKLPSEASKRFERGVDPALPSVAAQRVVDLLVSLGGAVEEPGLTVAGAVPSPSPIEIPVSLPARIAGVDYPADEVTSLLTAVGATVSPAAGDRIAVVPPTWRPDLTDPYDLVEEVARLHGYDAVPSVLPVAPAGRGITPSQRLRRRVERAVAAAGYVEAPSYPFVGEADFDALGFPADDARRVALRLANPISEEQPLLRTTLLPGLLATLRRNAGRGSVDVAVFEAGLVFRPSPGALPVPPRLPVDRRPTDAELAELLAAVPSQPRRVAVALAGDREPTGWWGAGRAASWADAVEAARVVARAAGVTLRVEKDEHAPWHPGRCAALYVGDTLVGHAGELHPRVVAALGLPERTAAMELELERFFPGGLGELTEAPVQAPAVSTFPVATQDVALVVDVSVAAADVEDALRSGAGELLESVRLFDVFTGAQLGDGKKSLAYALRFRAPDRTLTVEETTAARDAAVAAAAERTGAVLRGA</sequence>
<evidence type="ECO:0000256" key="12">
    <source>
        <dbReference type="ARBA" id="ARBA00022917"/>
    </source>
</evidence>
<feature type="binding site" evidence="15">
    <location>
        <position position="470"/>
    </location>
    <ligand>
        <name>Mg(2+)</name>
        <dbReference type="ChEBI" id="CHEBI:18420"/>
        <note>shared with alpha subunit</note>
    </ligand>
</feature>
<comment type="cofactor">
    <cofactor evidence="15">
        <name>Mg(2+)</name>
        <dbReference type="ChEBI" id="CHEBI:18420"/>
    </cofactor>
    <text evidence="15">Binds 2 magnesium ions per tetramer.</text>
</comment>
<dbReference type="InterPro" id="IPR005147">
    <property type="entry name" value="tRNA_synthase_B5-dom"/>
</dbReference>
<dbReference type="GO" id="GO:0000287">
    <property type="term" value="F:magnesium ion binding"/>
    <property type="evidence" value="ECO:0007669"/>
    <property type="project" value="UniProtKB-UniRule"/>
</dbReference>
<dbReference type="SUPFAM" id="SSF46955">
    <property type="entry name" value="Putative DNA-binding domain"/>
    <property type="match status" value="1"/>
</dbReference>
<dbReference type="Pfam" id="PF03147">
    <property type="entry name" value="FDX-ACB"/>
    <property type="match status" value="1"/>
</dbReference>
<dbReference type="InterPro" id="IPR005121">
    <property type="entry name" value="Fdx_antiC-bd"/>
</dbReference>
<dbReference type="GO" id="GO:0000049">
    <property type="term" value="F:tRNA binding"/>
    <property type="evidence" value="ECO:0007669"/>
    <property type="project" value="UniProtKB-UniRule"/>
</dbReference>
<dbReference type="Gene3D" id="3.30.930.10">
    <property type="entry name" value="Bira Bifunctional Protein, Domain 2"/>
    <property type="match status" value="1"/>
</dbReference>
<dbReference type="CDD" id="cd00769">
    <property type="entry name" value="PheRS_beta_core"/>
    <property type="match status" value="1"/>
</dbReference>
<dbReference type="InterPro" id="IPR036690">
    <property type="entry name" value="Fdx_antiC-bd_sf"/>
</dbReference>
<dbReference type="EMBL" id="JACHMM010000001">
    <property type="protein sequence ID" value="MBB5791458.1"/>
    <property type="molecule type" value="Genomic_DNA"/>
</dbReference>
<dbReference type="SUPFAM" id="SSF50249">
    <property type="entry name" value="Nucleic acid-binding proteins"/>
    <property type="match status" value="1"/>
</dbReference>
<dbReference type="SMART" id="SM00896">
    <property type="entry name" value="FDX-ACB"/>
    <property type="match status" value="1"/>
</dbReference>
<keyword evidence="7 15" id="KW-0479">Metal-binding</keyword>
<dbReference type="AlphaFoldDB" id="A0A7W9LPI8"/>
<evidence type="ECO:0000256" key="15">
    <source>
        <dbReference type="HAMAP-Rule" id="MF_00283"/>
    </source>
</evidence>
<dbReference type="HAMAP" id="MF_00283">
    <property type="entry name" value="Phe_tRNA_synth_beta1"/>
    <property type="match status" value="1"/>
</dbReference>
<dbReference type="InterPro" id="IPR012340">
    <property type="entry name" value="NA-bd_OB-fold"/>
</dbReference>
<comment type="similarity">
    <text evidence="2 15">Belongs to the phenylalanyl-tRNA synthetase beta subunit family. Type 1 subfamily.</text>
</comment>
<evidence type="ECO:0000256" key="11">
    <source>
        <dbReference type="ARBA" id="ARBA00022884"/>
    </source>
</evidence>
<accession>A0A7W9LPI8</accession>
<dbReference type="PROSITE" id="PS51447">
    <property type="entry name" value="FDX_ACB"/>
    <property type="match status" value="1"/>
</dbReference>
<dbReference type="InterPro" id="IPR045060">
    <property type="entry name" value="Phe-tRNA-ligase_IIc_bsu"/>
</dbReference>
<dbReference type="Gene3D" id="2.40.50.140">
    <property type="entry name" value="Nucleic acid-binding proteins"/>
    <property type="match status" value="1"/>
</dbReference>
<comment type="catalytic activity">
    <reaction evidence="14 15">
        <text>tRNA(Phe) + L-phenylalanine + ATP = L-phenylalanyl-tRNA(Phe) + AMP + diphosphate + H(+)</text>
        <dbReference type="Rhea" id="RHEA:19413"/>
        <dbReference type="Rhea" id="RHEA-COMP:9668"/>
        <dbReference type="Rhea" id="RHEA-COMP:9699"/>
        <dbReference type="ChEBI" id="CHEBI:15378"/>
        <dbReference type="ChEBI" id="CHEBI:30616"/>
        <dbReference type="ChEBI" id="CHEBI:33019"/>
        <dbReference type="ChEBI" id="CHEBI:58095"/>
        <dbReference type="ChEBI" id="CHEBI:78442"/>
        <dbReference type="ChEBI" id="CHEBI:78531"/>
        <dbReference type="ChEBI" id="CHEBI:456215"/>
        <dbReference type="EC" id="6.1.1.20"/>
    </reaction>
</comment>
<reference evidence="20 21" key="1">
    <citation type="submission" date="2020-08" db="EMBL/GenBank/DDBJ databases">
        <title>Sequencing the genomes of 1000 actinobacteria strains.</title>
        <authorList>
            <person name="Klenk H.-P."/>
        </authorList>
    </citation>
    <scope>NUCLEOTIDE SEQUENCE [LARGE SCALE GENOMIC DNA]</scope>
    <source>
        <strain evidence="20 21">DSM 102122</strain>
    </source>
</reference>
<dbReference type="InterPro" id="IPR004532">
    <property type="entry name" value="Phe-tRNA-ligase_IIc_bsu_bact"/>
</dbReference>
<keyword evidence="6 15" id="KW-0436">Ligase</keyword>
<evidence type="ECO:0000256" key="9">
    <source>
        <dbReference type="ARBA" id="ARBA00022840"/>
    </source>
</evidence>
<dbReference type="InterPro" id="IPR009061">
    <property type="entry name" value="DNA-bd_dom_put_sf"/>
</dbReference>
<dbReference type="SUPFAM" id="SSF54991">
    <property type="entry name" value="Anticodon-binding domain of PheRS"/>
    <property type="match status" value="1"/>
</dbReference>
<evidence type="ECO:0000259" key="19">
    <source>
        <dbReference type="PROSITE" id="PS51483"/>
    </source>
</evidence>
<organism evidence="20 21">
    <name type="scientific">Jiangella mangrovi</name>
    <dbReference type="NCBI Taxonomy" id="1524084"/>
    <lineage>
        <taxon>Bacteria</taxon>
        <taxon>Bacillati</taxon>
        <taxon>Actinomycetota</taxon>
        <taxon>Actinomycetes</taxon>
        <taxon>Jiangellales</taxon>
        <taxon>Jiangellaceae</taxon>
        <taxon>Jiangella</taxon>
    </lineage>
</organism>
<keyword evidence="4 15" id="KW-0963">Cytoplasm</keyword>
<dbReference type="Pfam" id="PF03483">
    <property type="entry name" value="B3_4"/>
    <property type="match status" value="1"/>
</dbReference>
<comment type="subcellular location">
    <subcellularLocation>
        <location evidence="1 15">Cytoplasm</location>
    </subcellularLocation>
</comment>
<dbReference type="PROSITE" id="PS51483">
    <property type="entry name" value="B5"/>
    <property type="match status" value="1"/>
</dbReference>